<name>A0A2R6VXP0_MARPO</name>
<evidence type="ECO:0000256" key="1">
    <source>
        <dbReference type="SAM" id="MobiDB-lite"/>
    </source>
</evidence>
<protein>
    <submittedName>
        <fullName evidence="2">Uncharacterized protein</fullName>
    </submittedName>
</protein>
<organism evidence="2 3">
    <name type="scientific">Marchantia polymorpha</name>
    <name type="common">Common liverwort</name>
    <name type="synonym">Marchantia aquatica</name>
    <dbReference type="NCBI Taxonomy" id="3197"/>
    <lineage>
        <taxon>Eukaryota</taxon>
        <taxon>Viridiplantae</taxon>
        <taxon>Streptophyta</taxon>
        <taxon>Embryophyta</taxon>
        <taxon>Marchantiophyta</taxon>
        <taxon>Marchantiopsida</taxon>
        <taxon>Marchantiidae</taxon>
        <taxon>Marchantiales</taxon>
        <taxon>Marchantiaceae</taxon>
        <taxon>Marchantia</taxon>
    </lineage>
</organism>
<gene>
    <name evidence="2" type="ORF">MARPO_2227s0001</name>
</gene>
<sequence length="92" mass="10504">MASIGLLVRKIDALLGLGLVLVLLAETLFCVVRGVRIEYYSRNGKIAFSSSSSATTRTRTRWRRLKRSSGQRTRRRGRRNGRWRPGREGERG</sequence>
<dbReference type="Proteomes" id="UP000244005">
    <property type="component" value="Unassembled WGS sequence"/>
</dbReference>
<accession>A0A2R6VXP0</accession>
<reference evidence="3" key="1">
    <citation type="journal article" date="2017" name="Cell">
        <title>Insights into land plant evolution garnered from the Marchantia polymorpha genome.</title>
        <authorList>
            <person name="Bowman J.L."/>
            <person name="Kohchi T."/>
            <person name="Yamato K.T."/>
            <person name="Jenkins J."/>
            <person name="Shu S."/>
            <person name="Ishizaki K."/>
            <person name="Yamaoka S."/>
            <person name="Nishihama R."/>
            <person name="Nakamura Y."/>
            <person name="Berger F."/>
            <person name="Adam C."/>
            <person name="Aki S.S."/>
            <person name="Althoff F."/>
            <person name="Araki T."/>
            <person name="Arteaga-Vazquez M.A."/>
            <person name="Balasubrmanian S."/>
            <person name="Barry K."/>
            <person name="Bauer D."/>
            <person name="Boehm C.R."/>
            <person name="Briginshaw L."/>
            <person name="Caballero-Perez J."/>
            <person name="Catarino B."/>
            <person name="Chen F."/>
            <person name="Chiyoda S."/>
            <person name="Chovatia M."/>
            <person name="Davies K.M."/>
            <person name="Delmans M."/>
            <person name="Demura T."/>
            <person name="Dierschke T."/>
            <person name="Dolan L."/>
            <person name="Dorantes-Acosta A.E."/>
            <person name="Eklund D.M."/>
            <person name="Florent S.N."/>
            <person name="Flores-Sandoval E."/>
            <person name="Fujiyama A."/>
            <person name="Fukuzawa H."/>
            <person name="Galik B."/>
            <person name="Grimanelli D."/>
            <person name="Grimwood J."/>
            <person name="Grossniklaus U."/>
            <person name="Hamada T."/>
            <person name="Haseloff J."/>
            <person name="Hetherington A.J."/>
            <person name="Higo A."/>
            <person name="Hirakawa Y."/>
            <person name="Hundley H.N."/>
            <person name="Ikeda Y."/>
            <person name="Inoue K."/>
            <person name="Inoue S.I."/>
            <person name="Ishida S."/>
            <person name="Jia Q."/>
            <person name="Kakita M."/>
            <person name="Kanazawa T."/>
            <person name="Kawai Y."/>
            <person name="Kawashima T."/>
            <person name="Kennedy M."/>
            <person name="Kinose K."/>
            <person name="Kinoshita T."/>
            <person name="Kohara Y."/>
            <person name="Koide E."/>
            <person name="Komatsu K."/>
            <person name="Kopischke S."/>
            <person name="Kubo M."/>
            <person name="Kyozuka J."/>
            <person name="Lagercrantz U."/>
            <person name="Lin S.S."/>
            <person name="Lindquist E."/>
            <person name="Lipzen A.M."/>
            <person name="Lu C.W."/>
            <person name="De Luna E."/>
            <person name="Martienssen R.A."/>
            <person name="Minamino N."/>
            <person name="Mizutani M."/>
            <person name="Mizutani M."/>
            <person name="Mochizuki N."/>
            <person name="Monte I."/>
            <person name="Mosher R."/>
            <person name="Nagasaki H."/>
            <person name="Nakagami H."/>
            <person name="Naramoto S."/>
            <person name="Nishitani K."/>
            <person name="Ohtani M."/>
            <person name="Okamoto T."/>
            <person name="Okumura M."/>
            <person name="Phillips J."/>
            <person name="Pollak B."/>
            <person name="Reinders A."/>
            <person name="Rovekamp M."/>
            <person name="Sano R."/>
            <person name="Sawa S."/>
            <person name="Schmid M.W."/>
            <person name="Shirakawa M."/>
            <person name="Solano R."/>
            <person name="Spunde A."/>
            <person name="Suetsugu N."/>
            <person name="Sugano S."/>
            <person name="Sugiyama A."/>
            <person name="Sun R."/>
            <person name="Suzuki Y."/>
            <person name="Takenaka M."/>
            <person name="Takezawa D."/>
            <person name="Tomogane H."/>
            <person name="Tsuzuki M."/>
            <person name="Ueda T."/>
            <person name="Umeda M."/>
            <person name="Ward J.M."/>
            <person name="Watanabe Y."/>
            <person name="Yazaki K."/>
            <person name="Yokoyama R."/>
            <person name="Yoshitake Y."/>
            <person name="Yotsui I."/>
            <person name="Zachgo S."/>
            <person name="Schmutz J."/>
        </authorList>
    </citation>
    <scope>NUCLEOTIDE SEQUENCE [LARGE SCALE GENOMIC DNA]</scope>
    <source>
        <strain evidence="3">Tak-1</strain>
    </source>
</reference>
<evidence type="ECO:0000313" key="3">
    <source>
        <dbReference type="Proteomes" id="UP000244005"/>
    </source>
</evidence>
<keyword evidence="3" id="KW-1185">Reference proteome</keyword>
<proteinExistence type="predicted"/>
<dbReference type="EMBL" id="KZ774368">
    <property type="protein sequence ID" value="PTQ26379.1"/>
    <property type="molecule type" value="Genomic_DNA"/>
</dbReference>
<dbReference type="AlphaFoldDB" id="A0A2R6VXP0"/>
<feature type="compositionally biased region" description="Basic residues" evidence="1">
    <location>
        <begin position="58"/>
        <end position="84"/>
    </location>
</feature>
<feature type="region of interest" description="Disordered" evidence="1">
    <location>
        <begin position="50"/>
        <end position="92"/>
    </location>
</feature>
<evidence type="ECO:0000313" key="2">
    <source>
        <dbReference type="EMBL" id="PTQ26379.1"/>
    </source>
</evidence>